<dbReference type="PANTHER" id="PTHR13696">
    <property type="entry name" value="P-LOOP CONTAINING NUCLEOSIDE TRIPHOSPHATE HYDROLASE"/>
    <property type="match status" value="1"/>
</dbReference>
<dbReference type="SUPFAM" id="SSF52540">
    <property type="entry name" value="P-loop containing nucleoside triphosphate hydrolases"/>
    <property type="match status" value="1"/>
</dbReference>
<dbReference type="CDD" id="cd02042">
    <property type="entry name" value="ParAB_family"/>
    <property type="match status" value="1"/>
</dbReference>
<dbReference type="PIRSF" id="PIRSF009320">
    <property type="entry name" value="Nuc_binding_HP_1000"/>
    <property type="match status" value="1"/>
</dbReference>
<reference evidence="2" key="1">
    <citation type="journal article" date="2020" name="mSystems">
        <title>Genome- and Community-Level Interaction Insights into Carbon Utilization and Element Cycling Functions of Hydrothermarchaeota in Hydrothermal Sediment.</title>
        <authorList>
            <person name="Zhou Z."/>
            <person name="Liu Y."/>
            <person name="Xu W."/>
            <person name="Pan J."/>
            <person name="Luo Z.H."/>
            <person name="Li M."/>
        </authorList>
    </citation>
    <scope>NUCLEOTIDE SEQUENCE</scope>
    <source>
        <strain evidence="2">SpSt-997</strain>
    </source>
</reference>
<comment type="caution">
    <text evidence="2">The sequence shown here is derived from an EMBL/GenBank/DDBJ whole genome shotgun (WGS) entry which is preliminary data.</text>
</comment>
<protein>
    <recommendedName>
        <fullName evidence="1">CobQ/CobB/MinD/ParA nucleotide binding domain-containing protein</fullName>
    </recommendedName>
</protein>
<evidence type="ECO:0000259" key="1">
    <source>
        <dbReference type="Pfam" id="PF01656"/>
    </source>
</evidence>
<dbReference type="Pfam" id="PF01656">
    <property type="entry name" value="CbiA"/>
    <property type="match status" value="1"/>
</dbReference>
<organism evidence="2">
    <name type="scientific">Acidicaldus sp</name>
    <dbReference type="NCBI Taxonomy" id="1872105"/>
    <lineage>
        <taxon>Bacteria</taxon>
        <taxon>Pseudomonadati</taxon>
        <taxon>Pseudomonadota</taxon>
        <taxon>Alphaproteobacteria</taxon>
        <taxon>Acetobacterales</taxon>
        <taxon>Acetobacteraceae</taxon>
        <taxon>Acidicaldus</taxon>
    </lineage>
</organism>
<dbReference type="PANTHER" id="PTHR13696:SF96">
    <property type="entry name" value="COBQ_COBB_MIND_PARA NUCLEOTIDE BINDING DOMAIN-CONTAINING PROTEIN"/>
    <property type="match status" value="1"/>
</dbReference>
<feature type="domain" description="CobQ/CobB/MinD/ParA nucleotide binding" evidence="1">
    <location>
        <begin position="5"/>
        <end position="165"/>
    </location>
</feature>
<gene>
    <name evidence="2" type="ORF">ENY07_10245</name>
</gene>
<name>A0A8J4M6A0_9PROT</name>
<dbReference type="InterPro" id="IPR027417">
    <property type="entry name" value="P-loop_NTPase"/>
</dbReference>
<proteinExistence type="predicted"/>
<dbReference type="InterPro" id="IPR050678">
    <property type="entry name" value="DNA_Partitioning_ATPase"/>
</dbReference>
<accession>A0A8J4M6A0</accession>
<dbReference type="Gene3D" id="3.40.50.300">
    <property type="entry name" value="P-loop containing nucleotide triphosphate hydrolases"/>
    <property type="match status" value="1"/>
</dbReference>
<dbReference type="EMBL" id="DTQM01000197">
    <property type="protein sequence ID" value="HGC43582.1"/>
    <property type="molecule type" value="Genomic_DNA"/>
</dbReference>
<dbReference type="InterPro" id="IPR002586">
    <property type="entry name" value="CobQ/CobB/MinD/ParA_Nub-bd_dom"/>
</dbReference>
<sequence length="215" mass="22281">MKILSIVCQKGGSAKTTTAINLAVEAMLHGLEEALIDLDPQVSACDWKDIRGEKPPVVAATPVPHLERALKAAAEAGADLAIIDTAGRANETASAAARAADLVLIPLQPTLPDLNTTAATLEIIRLAGGKPTRAVLARVRAAGNRADETAAWLAGKGVEVCPVTLGERVIFQDAYAMGLGVSEAEPNGKAAEEIQQLYKYASSLLGLPSNRGGVK</sequence>
<dbReference type="AlphaFoldDB" id="A0A8J4M6A0"/>
<evidence type="ECO:0000313" key="2">
    <source>
        <dbReference type="EMBL" id="HGC43582.1"/>
    </source>
</evidence>